<keyword evidence="13" id="KW-1185">Reference proteome</keyword>
<sequence>MDAHEGSVQTKSGFAKEQSILQHESGKPDAETAPKPISGQRRLFEQIKKRGLLKAQQQADSQTEANRTTGGECIDERHADDQVEAETGSERDDKEVVRSSQPHLWQRRLQKKMKQLELLKQQQSDHQKGGDDGKEELRMIRCGVASELGVLVHGRFSPDPIDTIEKAKFFPSVVAALKKYFVRRVFRLQAIAWPHIVEGNSLVCVSSPRTGKTYAILPAICSRVMGLLMNGCALLVTTAPAYKAIYDASPSVFMRARVRVIAIDNFDRMHVACSSELEACRKHWEDPTLQMVVTSTSWHPQLATFLGRNKNTIICIGSYMEAALYAKVNFQVEMKRDSDEKVRALVQFIQEHDYRSQRTIVLTRNAVNIERMVKALQQHAIDFIVCSDSDSIAQNDGLQDWDDRTPGNIPLLICLDDLLGEIQVSKAQHIVHYSMPSSWKMFTKRFVASFDFYEPPKNKPEEPTNRPSSLVLLDEIDNDLLVNLADLLQRYSVACPDELTMLAQTIRNKNATEGRGPALCPQLLALGACRRYRMCYDRHVPVEHDLQHQLPTRGIVLLRVIKTISPVHFRCWISDSDPNGDFSRFTDETNILQCNPAFGDSADLSIDVRIAGVVPSNNDEDWNKYSMEHAQQLIKDYSDKDHCYIYGNVLLTLRDMIWIDELFLVEDTKSEERSLVTTEFTASLISKKYGKRNMKSFELVKQFIQQCKAEVKEASEPGSPIAVDTDIPSEERIGGAVSLPPDSPPEPETVEPVLSEPIVSSLPPEPLAENANKRSIPIQLGDFSVKKTEEEMARFRSDLMNRDSVSLAGSFEELVPSPEHEEYSYERLEIGETYEVGLTAYNAPDNFYIYLVERDVEVGAYCLALEGKTFVRGEINEIRNGAIFVFLLDYGDMIICPHESIFEIPTHLLRLFPFAAIEATFAYIVPTEGEHWTVEKSLEIYDIVLEKHNSTLINMDAYVCGTLAPRRDYGPAHQQYKVILTTCNSSEMFQIIGELLAYDLVLFDHEAFQQDCAFDSDDEGEYVERFAKKKSRASVKELRPEKSHTLSELPKPSTAEKKSPPAPSVVVNDVYLQPRQRSFRYPSTQWDQDDHGVTLYVSAPDVSNHEFVVSTDFVQLRFVCSNELYMLQLHLFGAIDAAQAKYAIRGLTIVVRLPKLGNANLPWPALVNHSNKLIWLKKALARNSDSESESSSEPDDWTKIPLVEPDEDTSSLDSQEDGVELED</sequence>
<dbReference type="PROSITE" id="PS50304">
    <property type="entry name" value="TUDOR"/>
    <property type="match status" value="1"/>
</dbReference>
<dbReference type="GO" id="GO:0016787">
    <property type="term" value="F:hydrolase activity"/>
    <property type="evidence" value="ECO:0007669"/>
    <property type="project" value="UniProtKB-KW"/>
</dbReference>
<keyword evidence="3" id="KW-0547">Nucleotide-binding</keyword>
<dbReference type="InterPro" id="IPR007052">
    <property type="entry name" value="CS_dom"/>
</dbReference>
<feature type="region of interest" description="Disordered" evidence="8">
    <location>
        <begin position="1034"/>
        <end position="1063"/>
    </location>
</feature>
<feature type="domain" description="CS" evidence="10">
    <location>
        <begin position="1079"/>
        <end position="1167"/>
    </location>
</feature>
<feature type="region of interest" description="Disordered" evidence="8">
    <location>
        <begin position="1184"/>
        <end position="1223"/>
    </location>
</feature>
<dbReference type="SUPFAM" id="SSF63748">
    <property type="entry name" value="Tudor/PWWP/MBT"/>
    <property type="match status" value="1"/>
</dbReference>
<dbReference type="PANTHER" id="PTHR22655">
    <property type="entry name" value="ATP-DEPENDENT RNA HELICASE TDRD12-RELATED"/>
    <property type="match status" value="1"/>
</dbReference>
<accession>A0A084VIQ6</accession>
<evidence type="ECO:0000256" key="2">
    <source>
        <dbReference type="ARBA" id="ARBA00022737"/>
    </source>
</evidence>
<dbReference type="PROSITE" id="PS51203">
    <property type="entry name" value="CS"/>
    <property type="match status" value="1"/>
</dbReference>
<dbReference type="CDD" id="cd06463">
    <property type="entry name" value="p23_like"/>
    <property type="match status" value="1"/>
</dbReference>
<dbReference type="InterPro" id="IPR035437">
    <property type="entry name" value="SNase_OB-fold_sf"/>
</dbReference>
<feature type="compositionally biased region" description="Acidic residues" evidence="8">
    <location>
        <begin position="1204"/>
        <end position="1223"/>
    </location>
</feature>
<dbReference type="VEuPathDB" id="VectorBase:ASIS021772"/>
<evidence type="ECO:0000256" key="4">
    <source>
        <dbReference type="ARBA" id="ARBA00022801"/>
    </source>
</evidence>
<comment type="catalytic activity">
    <reaction evidence="7">
        <text>ATP + H2O = ADP + phosphate + H(+)</text>
        <dbReference type="Rhea" id="RHEA:13065"/>
        <dbReference type="ChEBI" id="CHEBI:15377"/>
        <dbReference type="ChEBI" id="CHEBI:15378"/>
        <dbReference type="ChEBI" id="CHEBI:30616"/>
        <dbReference type="ChEBI" id="CHEBI:43474"/>
        <dbReference type="ChEBI" id="CHEBI:456216"/>
        <dbReference type="EC" id="3.6.4.13"/>
    </reaction>
</comment>
<dbReference type="PANTHER" id="PTHR22655:SF2">
    <property type="entry name" value="ATP-DEPENDENT RNA HELICASE TDRD12-RELATED"/>
    <property type="match status" value="1"/>
</dbReference>
<gene>
    <name evidence="11" type="ORF">ZHAS_00005105</name>
</gene>
<dbReference type="OMA" id="PHESIFE"/>
<dbReference type="GO" id="GO:0042078">
    <property type="term" value="P:germ-line stem cell division"/>
    <property type="evidence" value="ECO:0007669"/>
    <property type="project" value="TreeGrafter"/>
</dbReference>
<dbReference type="Proteomes" id="UP000030765">
    <property type="component" value="Unassembled WGS sequence"/>
</dbReference>
<feature type="compositionally biased region" description="Basic and acidic residues" evidence="8">
    <location>
        <begin position="88"/>
        <end position="97"/>
    </location>
</feature>
<feature type="compositionally biased region" description="Acidic residues" evidence="8">
    <location>
        <begin position="1186"/>
        <end position="1195"/>
    </location>
</feature>
<evidence type="ECO:0000313" key="11">
    <source>
        <dbReference type="EMBL" id="KFB37850.1"/>
    </source>
</evidence>
<evidence type="ECO:0000313" key="13">
    <source>
        <dbReference type="Proteomes" id="UP000030765"/>
    </source>
</evidence>
<keyword evidence="2" id="KW-0677">Repeat</keyword>
<dbReference type="SUPFAM" id="SSF52540">
    <property type="entry name" value="P-loop containing nucleoside triphosphate hydrolases"/>
    <property type="match status" value="2"/>
</dbReference>
<feature type="compositionally biased region" description="Polar residues" evidence="8">
    <location>
        <begin position="55"/>
        <end position="69"/>
    </location>
</feature>
<keyword evidence="4" id="KW-0378">Hydrolase</keyword>
<dbReference type="Gene3D" id="3.40.50.300">
    <property type="entry name" value="P-loop containing nucleotide triphosphate hydrolases"/>
    <property type="match status" value="2"/>
</dbReference>
<dbReference type="EMBL" id="KE524855">
    <property type="protein sequence ID" value="KFB37850.1"/>
    <property type="molecule type" value="Genomic_DNA"/>
</dbReference>
<feature type="region of interest" description="Disordered" evidence="8">
    <location>
        <begin position="715"/>
        <end position="751"/>
    </location>
</feature>
<evidence type="ECO:0000313" key="12">
    <source>
        <dbReference type="EnsemblMetazoa" id="ASIC005105-PA"/>
    </source>
</evidence>
<dbReference type="Gene3D" id="2.60.40.790">
    <property type="match status" value="1"/>
</dbReference>
<dbReference type="SUPFAM" id="SSF49764">
    <property type="entry name" value="HSP20-like chaperones"/>
    <property type="match status" value="1"/>
</dbReference>
<evidence type="ECO:0000256" key="5">
    <source>
        <dbReference type="ARBA" id="ARBA00022806"/>
    </source>
</evidence>
<feature type="domain" description="Tudor" evidence="9">
    <location>
        <begin position="855"/>
        <end position="911"/>
    </location>
</feature>
<keyword evidence="6" id="KW-0067">ATP-binding</keyword>
<dbReference type="EC" id="3.6.4.13" evidence="1"/>
<evidence type="ECO:0000256" key="1">
    <source>
        <dbReference type="ARBA" id="ARBA00012552"/>
    </source>
</evidence>
<dbReference type="Gene3D" id="2.30.30.140">
    <property type="match status" value="1"/>
</dbReference>
<reference evidence="11 13" key="1">
    <citation type="journal article" date="2014" name="BMC Genomics">
        <title>Genome sequence of Anopheles sinensis provides insight into genetics basis of mosquito competence for malaria parasites.</title>
        <authorList>
            <person name="Zhou D."/>
            <person name="Zhang D."/>
            <person name="Ding G."/>
            <person name="Shi L."/>
            <person name="Hou Q."/>
            <person name="Ye Y."/>
            <person name="Xu Y."/>
            <person name="Zhou H."/>
            <person name="Xiong C."/>
            <person name="Li S."/>
            <person name="Yu J."/>
            <person name="Hong S."/>
            <person name="Yu X."/>
            <person name="Zou P."/>
            <person name="Chen C."/>
            <person name="Chang X."/>
            <person name="Wang W."/>
            <person name="Lv Y."/>
            <person name="Sun Y."/>
            <person name="Ma L."/>
            <person name="Shen B."/>
            <person name="Zhu C."/>
        </authorList>
    </citation>
    <scope>NUCLEOTIDE SEQUENCE [LARGE SCALE GENOMIC DNA]</scope>
</reference>
<evidence type="ECO:0000259" key="9">
    <source>
        <dbReference type="PROSITE" id="PS50304"/>
    </source>
</evidence>
<proteinExistence type="predicted"/>
<feature type="compositionally biased region" description="Basic and acidic residues" evidence="8">
    <location>
        <begin position="1034"/>
        <end position="1045"/>
    </location>
</feature>
<organism evidence="11">
    <name type="scientific">Anopheles sinensis</name>
    <name type="common">Mosquito</name>
    <dbReference type="NCBI Taxonomy" id="74873"/>
    <lineage>
        <taxon>Eukaryota</taxon>
        <taxon>Metazoa</taxon>
        <taxon>Ecdysozoa</taxon>
        <taxon>Arthropoda</taxon>
        <taxon>Hexapoda</taxon>
        <taxon>Insecta</taxon>
        <taxon>Pterygota</taxon>
        <taxon>Neoptera</taxon>
        <taxon>Endopterygota</taxon>
        <taxon>Diptera</taxon>
        <taxon>Nematocera</taxon>
        <taxon>Culicoidea</taxon>
        <taxon>Culicidae</taxon>
        <taxon>Anophelinae</taxon>
        <taxon>Anopheles</taxon>
    </lineage>
</organism>
<feature type="region of interest" description="Disordered" evidence="8">
    <location>
        <begin position="1"/>
        <end position="103"/>
    </location>
</feature>
<evidence type="ECO:0000259" key="10">
    <source>
        <dbReference type="PROSITE" id="PS51203"/>
    </source>
</evidence>
<dbReference type="InterPro" id="IPR008978">
    <property type="entry name" value="HSP20-like_chaperone"/>
</dbReference>
<evidence type="ECO:0000256" key="7">
    <source>
        <dbReference type="ARBA" id="ARBA00047984"/>
    </source>
</evidence>
<dbReference type="AlphaFoldDB" id="A0A084VIQ6"/>
<dbReference type="Pfam" id="PF00567">
    <property type="entry name" value="TUDOR"/>
    <property type="match status" value="1"/>
</dbReference>
<evidence type="ECO:0000256" key="8">
    <source>
        <dbReference type="SAM" id="MobiDB-lite"/>
    </source>
</evidence>
<dbReference type="Gene3D" id="2.40.50.90">
    <property type="match status" value="1"/>
</dbReference>
<dbReference type="EMBL" id="ATLV01013379">
    <property type="status" value="NOT_ANNOTATED_CDS"/>
    <property type="molecule type" value="Genomic_DNA"/>
</dbReference>
<dbReference type="GO" id="GO:0003724">
    <property type="term" value="F:RNA helicase activity"/>
    <property type="evidence" value="ECO:0007669"/>
    <property type="project" value="UniProtKB-EC"/>
</dbReference>
<evidence type="ECO:0000256" key="3">
    <source>
        <dbReference type="ARBA" id="ARBA00022741"/>
    </source>
</evidence>
<dbReference type="OrthoDB" id="7791411at2759"/>
<dbReference type="VEuPathDB" id="VectorBase:ASIS001118"/>
<protein>
    <recommendedName>
        <fullName evidence="1">RNA helicase</fullName>
        <ecNumber evidence="1">3.6.4.13</ecNumber>
    </recommendedName>
</protein>
<dbReference type="STRING" id="74873.A0A084VIQ6"/>
<dbReference type="VEuPathDB" id="VectorBase:ASIC005105"/>
<dbReference type="GO" id="GO:0005524">
    <property type="term" value="F:ATP binding"/>
    <property type="evidence" value="ECO:0007669"/>
    <property type="project" value="UniProtKB-KW"/>
</dbReference>
<dbReference type="GO" id="GO:0005737">
    <property type="term" value="C:cytoplasm"/>
    <property type="evidence" value="ECO:0007669"/>
    <property type="project" value="UniProtKB-ARBA"/>
</dbReference>
<reference evidence="12" key="2">
    <citation type="submission" date="2020-05" db="UniProtKB">
        <authorList>
            <consortium name="EnsemblMetazoa"/>
        </authorList>
    </citation>
    <scope>IDENTIFICATION</scope>
</reference>
<evidence type="ECO:0000256" key="6">
    <source>
        <dbReference type="ARBA" id="ARBA00022840"/>
    </source>
</evidence>
<dbReference type="EnsemblMetazoa" id="ASIC005105-RA">
    <property type="protein sequence ID" value="ASIC005105-PA"/>
    <property type="gene ID" value="ASIC005105"/>
</dbReference>
<keyword evidence="5" id="KW-0347">Helicase</keyword>
<dbReference type="InterPro" id="IPR002999">
    <property type="entry name" value="Tudor"/>
</dbReference>
<dbReference type="InterPro" id="IPR027417">
    <property type="entry name" value="P-loop_NTPase"/>
</dbReference>
<name>A0A084VIQ6_ANOSI</name>